<dbReference type="EMBL" id="MN234185">
    <property type="protein sequence ID" value="QFG10107.1"/>
    <property type="molecule type" value="Genomic_DNA"/>
</dbReference>
<keyword evidence="2" id="KW-1185">Reference proteome</keyword>
<sequence>MIRRLLDTLDRFGMADPDASEGFPEDRCPVCSKPIVDHPAASAVALAFGTSRHAYPAKWPHRRAAAFALLFWP</sequence>
<dbReference type="RefSeq" id="YP_010051697.1">
    <property type="nucleotide sequence ID" value="NC_054446.1"/>
</dbReference>
<dbReference type="Proteomes" id="UP000325760">
    <property type="component" value="Segment"/>
</dbReference>
<name>A0A5J6TJH5_9CAUD</name>
<dbReference type="KEGG" id="vg:63926189"/>
<proteinExistence type="predicted"/>
<dbReference type="GeneID" id="63926189"/>
<gene>
    <name evidence="1" type="primary">27</name>
    <name evidence="1" type="ORF">PBI_LEMURIA_27</name>
</gene>
<reference evidence="1 2" key="1">
    <citation type="submission" date="2019-07" db="EMBL/GenBank/DDBJ databases">
        <authorList>
            <person name="Divens A.M."/>
            <person name="Garlena R.A."/>
            <person name="Russell D.A."/>
            <person name="Pope W.H."/>
            <person name="Jacobs-Sera D."/>
            <person name="Hatfull G.F."/>
        </authorList>
    </citation>
    <scope>NUCLEOTIDE SEQUENCE [LARGE SCALE GENOMIC DNA]</scope>
</reference>
<evidence type="ECO:0000313" key="2">
    <source>
        <dbReference type="Proteomes" id="UP000325760"/>
    </source>
</evidence>
<evidence type="ECO:0000313" key="1">
    <source>
        <dbReference type="EMBL" id="QFG10107.1"/>
    </source>
</evidence>
<protein>
    <submittedName>
        <fullName evidence="1">Uncharacterized protein</fullName>
    </submittedName>
</protein>
<organism evidence="1 2">
    <name type="scientific">Mycobacterium phage Lemuria</name>
    <dbReference type="NCBI Taxonomy" id="2599868"/>
    <lineage>
        <taxon>Viruses</taxon>
        <taxon>Duplodnaviria</taxon>
        <taxon>Heunggongvirae</taxon>
        <taxon>Uroviricota</taxon>
        <taxon>Caudoviricetes</taxon>
        <taxon>Gclasvirinae</taxon>
        <taxon>Jolieduovirus</taxon>
        <taxon>Jolieduovirus lemuria</taxon>
    </lineage>
</organism>
<accession>A0A5J6TJH5</accession>